<gene>
    <name evidence="2" type="ORF">BCAMP_12843</name>
</gene>
<proteinExistence type="predicted"/>
<dbReference type="STRING" id="1265861.BCAMP_12843"/>
<dbReference type="Proteomes" id="UP000019243">
    <property type="component" value="Unassembled WGS sequence"/>
</dbReference>
<dbReference type="CDD" id="cd02042">
    <property type="entry name" value="ParAB_family"/>
    <property type="match status" value="1"/>
</dbReference>
<feature type="non-terminal residue" evidence="2">
    <location>
        <position position="1"/>
    </location>
</feature>
<comment type="caution">
    <text evidence="2">The sequence shown here is derived from an EMBL/GenBank/DDBJ whole genome shotgun (WGS) entry which is preliminary data.</text>
</comment>
<reference evidence="2 3" key="1">
    <citation type="submission" date="2012-12" db="EMBL/GenBank/DDBJ databases">
        <title>Novel taxa of Listeriaceae from agricultural environments in the United States.</title>
        <authorList>
            <person name="den Bakker H.C."/>
            <person name="Allred A."/>
            <person name="Warchocki S."/>
            <person name="Wright E.M."/>
            <person name="Burrell A."/>
            <person name="Nightingale K.K."/>
            <person name="Kephart D."/>
            <person name="Wiedmann M."/>
        </authorList>
    </citation>
    <scope>NUCLEOTIDE SEQUENCE [LARGE SCALE GENOMIC DNA]</scope>
    <source>
        <strain evidence="2 3">FSL F6-1037</strain>
    </source>
</reference>
<feature type="domain" description="AAA" evidence="1">
    <location>
        <begin position="1"/>
        <end position="174"/>
    </location>
</feature>
<dbReference type="EMBL" id="AODH01000083">
    <property type="protein sequence ID" value="EUJ34035.1"/>
    <property type="molecule type" value="Genomic_DNA"/>
</dbReference>
<sequence>GGAGKTTNAVMIGYVLSTLGIKTLVVDMDPQSNATKSLMLTRSANNEGAVPAINKTLMAGIEQASFVDLPVEIIPNLSLIPSFIDFEDFPKYIYQNITDEYKQDFLVKGLLDEIKSDYDIIIIDVPPMSKEVTKNAIIASDYVLISLQTQERSLTGAESYVKELISLMKKYDLNLDLLGILQVLHKNNGKVDQYIMDKAIESFDGDNIFNTVVPQMERLKRFDVNGITNKDLHDKK</sequence>
<protein>
    <submittedName>
        <fullName evidence="2">Replication-associated protein</fullName>
    </submittedName>
</protein>
<dbReference type="SUPFAM" id="SSF52540">
    <property type="entry name" value="P-loop containing nucleoside triphosphate hydrolases"/>
    <property type="match status" value="1"/>
</dbReference>
<dbReference type="OrthoDB" id="9815116at2"/>
<dbReference type="PANTHER" id="PTHR13696">
    <property type="entry name" value="P-LOOP CONTAINING NUCLEOSIDE TRIPHOSPHATE HYDROLASE"/>
    <property type="match status" value="1"/>
</dbReference>
<dbReference type="InterPro" id="IPR050678">
    <property type="entry name" value="DNA_Partitioning_ATPase"/>
</dbReference>
<dbReference type="InterPro" id="IPR027417">
    <property type="entry name" value="P-loop_NTPase"/>
</dbReference>
<dbReference type="Gene3D" id="3.40.50.300">
    <property type="entry name" value="P-loop containing nucleotide triphosphate hydrolases"/>
    <property type="match status" value="1"/>
</dbReference>
<evidence type="ECO:0000313" key="2">
    <source>
        <dbReference type="EMBL" id="EUJ34035.1"/>
    </source>
</evidence>
<accession>W7C9V0</accession>
<evidence type="ECO:0000313" key="3">
    <source>
        <dbReference type="Proteomes" id="UP000019243"/>
    </source>
</evidence>
<name>W7C9V0_9LIST</name>
<dbReference type="AlphaFoldDB" id="W7C9V0"/>
<evidence type="ECO:0000259" key="1">
    <source>
        <dbReference type="Pfam" id="PF13614"/>
    </source>
</evidence>
<keyword evidence="3" id="KW-1185">Reference proteome</keyword>
<dbReference type="InterPro" id="IPR025669">
    <property type="entry name" value="AAA_dom"/>
</dbReference>
<dbReference type="RefSeq" id="WP_035315849.1">
    <property type="nucleotide sequence ID" value="NZ_AODH01000083.1"/>
</dbReference>
<organism evidence="2 3">
    <name type="scientific">Brochothrix campestris FSL F6-1037</name>
    <dbReference type="NCBI Taxonomy" id="1265861"/>
    <lineage>
        <taxon>Bacteria</taxon>
        <taxon>Bacillati</taxon>
        <taxon>Bacillota</taxon>
        <taxon>Bacilli</taxon>
        <taxon>Bacillales</taxon>
        <taxon>Listeriaceae</taxon>
        <taxon>Brochothrix</taxon>
    </lineage>
</organism>
<dbReference type="Pfam" id="PF13614">
    <property type="entry name" value="AAA_31"/>
    <property type="match status" value="1"/>
</dbReference>
<dbReference type="PANTHER" id="PTHR13696:SF98">
    <property type="entry name" value="PLASMID PARTITION PROTEIN A"/>
    <property type="match status" value="1"/>
</dbReference>